<organism evidence="1 2">
    <name type="scientific">Candidatus Woesebacteria bacterium CG22_combo_CG10-13_8_21_14_all_39_10</name>
    <dbReference type="NCBI Taxonomy" id="1975059"/>
    <lineage>
        <taxon>Bacteria</taxon>
        <taxon>Candidatus Woeseibacteriota</taxon>
    </lineage>
</organism>
<dbReference type="Proteomes" id="UP000229847">
    <property type="component" value="Unassembled WGS sequence"/>
</dbReference>
<dbReference type="Pfam" id="PF13419">
    <property type="entry name" value="HAD_2"/>
    <property type="match status" value="1"/>
</dbReference>
<reference evidence="1 2" key="1">
    <citation type="submission" date="2017-09" db="EMBL/GenBank/DDBJ databases">
        <title>Depth-based differentiation of microbial function through sediment-hosted aquifers and enrichment of novel symbionts in the deep terrestrial subsurface.</title>
        <authorList>
            <person name="Probst A.J."/>
            <person name="Ladd B."/>
            <person name="Jarett J.K."/>
            <person name="Geller-Mcgrath D.E."/>
            <person name="Sieber C.M."/>
            <person name="Emerson J.B."/>
            <person name="Anantharaman K."/>
            <person name="Thomas B.C."/>
            <person name="Malmstrom R."/>
            <person name="Stieglmeier M."/>
            <person name="Klingl A."/>
            <person name="Woyke T."/>
            <person name="Ryan C.M."/>
            <person name="Banfield J.F."/>
        </authorList>
    </citation>
    <scope>NUCLEOTIDE SEQUENCE [LARGE SCALE GENOMIC DNA]</scope>
    <source>
        <strain evidence="1">CG22_combo_CG10-13_8_21_14_all_39_10</strain>
    </source>
</reference>
<evidence type="ECO:0008006" key="3">
    <source>
        <dbReference type="Google" id="ProtNLM"/>
    </source>
</evidence>
<name>A0A2H0BIS4_9BACT</name>
<dbReference type="SUPFAM" id="SSF56784">
    <property type="entry name" value="HAD-like"/>
    <property type="match status" value="1"/>
</dbReference>
<proteinExistence type="predicted"/>
<sequence>MDKGIILFDIDKTIFDTDKMVKAFDGKMMSILGVSDFDYLKQAKEEYKKSLANERYFVPESFCETLCERFNFDNQEALTDVFYGRNHAYIYKESVFPETYIVLDKLKDRFRFGIFSEGTAKFQNNKFRSMGLNKYFDENLIFIVEAKDTKEVIKKIPKSAVVVDDKESICELLVKNKIKTVWLNKTDSRVNPNFETIHSLLDLSL</sequence>
<dbReference type="InterPro" id="IPR023214">
    <property type="entry name" value="HAD_sf"/>
</dbReference>
<evidence type="ECO:0000313" key="1">
    <source>
        <dbReference type="EMBL" id="PIP57459.1"/>
    </source>
</evidence>
<evidence type="ECO:0000313" key="2">
    <source>
        <dbReference type="Proteomes" id="UP000229847"/>
    </source>
</evidence>
<protein>
    <recommendedName>
        <fullName evidence="3">Haloacid dehalogenase</fullName>
    </recommendedName>
</protein>
<dbReference type="Gene3D" id="3.40.50.1000">
    <property type="entry name" value="HAD superfamily/HAD-like"/>
    <property type="match status" value="1"/>
</dbReference>
<gene>
    <name evidence="1" type="ORF">COX03_02995</name>
</gene>
<dbReference type="EMBL" id="PCSW01000091">
    <property type="protein sequence ID" value="PIP57459.1"/>
    <property type="molecule type" value="Genomic_DNA"/>
</dbReference>
<dbReference type="InterPro" id="IPR041492">
    <property type="entry name" value="HAD_2"/>
</dbReference>
<dbReference type="AlphaFoldDB" id="A0A2H0BIS4"/>
<comment type="caution">
    <text evidence="1">The sequence shown here is derived from an EMBL/GenBank/DDBJ whole genome shotgun (WGS) entry which is preliminary data.</text>
</comment>
<accession>A0A2H0BIS4</accession>
<dbReference type="InterPro" id="IPR036412">
    <property type="entry name" value="HAD-like_sf"/>
</dbReference>